<dbReference type="InterPro" id="IPR046867">
    <property type="entry name" value="AldOxase/xan_DH_MoCoBD2"/>
</dbReference>
<dbReference type="EMBL" id="ML120481">
    <property type="protein sequence ID" value="RPA92095.1"/>
    <property type="molecule type" value="Genomic_DNA"/>
</dbReference>
<sequence>MVPVFSKSEFNRTHKWKGGISLIPTKFGLSFATAVHLNQAGALMHIYKDGSVLLARGGTEMGKGLHTKMCQIAAQELNCLLDAIFTSETSSNTVANTSPKKTCIS</sequence>
<dbReference type="STRING" id="1336337.A0A3N4J1S1"/>
<dbReference type="GO" id="GO:0016491">
    <property type="term" value="F:oxidoreductase activity"/>
    <property type="evidence" value="ECO:0007669"/>
    <property type="project" value="InterPro"/>
</dbReference>
<name>A0A3N4J1S1_9PEZI</name>
<keyword evidence="3" id="KW-1185">Reference proteome</keyword>
<dbReference type="AlphaFoldDB" id="A0A3N4J1S1"/>
<dbReference type="PANTHER" id="PTHR45444">
    <property type="entry name" value="XANTHINE DEHYDROGENASE"/>
    <property type="match status" value="1"/>
</dbReference>
<gene>
    <name evidence="2" type="ORF">L873DRAFT_243465</name>
</gene>
<proteinExistence type="predicted"/>
<dbReference type="Pfam" id="PF20256">
    <property type="entry name" value="MoCoBD_2"/>
    <property type="match status" value="1"/>
</dbReference>
<dbReference type="Gene3D" id="3.30.365.10">
    <property type="entry name" value="Aldehyde oxidase/xanthine dehydrogenase, molybdopterin binding domain"/>
    <property type="match status" value="2"/>
</dbReference>
<dbReference type="SUPFAM" id="SSF56003">
    <property type="entry name" value="Molybdenum cofactor-binding domain"/>
    <property type="match status" value="1"/>
</dbReference>
<dbReference type="PANTHER" id="PTHR45444:SF3">
    <property type="entry name" value="XANTHINE DEHYDROGENASE"/>
    <property type="match status" value="1"/>
</dbReference>
<protein>
    <submittedName>
        <fullName evidence="2">Molybdopterin binding aldehyde oxidase and xanthine dehydrogenase</fullName>
    </submittedName>
</protein>
<dbReference type="Proteomes" id="UP000276215">
    <property type="component" value="Unassembled WGS sequence"/>
</dbReference>
<dbReference type="InterPro" id="IPR016208">
    <property type="entry name" value="Ald_Oxase/xanthine_DH-like"/>
</dbReference>
<feature type="domain" description="Aldehyde oxidase/xanthine dehydrogenase second molybdopterin binding" evidence="1">
    <location>
        <begin position="8"/>
        <end position="99"/>
    </location>
</feature>
<evidence type="ECO:0000313" key="3">
    <source>
        <dbReference type="Proteomes" id="UP000276215"/>
    </source>
</evidence>
<evidence type="ECO:0000313" key="2">
    <source>
        <dbReference type="EMBL" id="RPA92095.1"/>
    </source>
</evidence>
<evidence type="ECO:0000259" key="1">
    <source>
        <dbReference type="Pfam" id="PF20256"/>
    </source>
</evidence>
<organism evidence="2 3">
    <name type="scientific">Choiromyces venosus 120613-1</name>
    <dbReference type="NCBI Taxonomy" id="1336337"/>
    <lineage>
        <taxon>Eukaryota</taxon>
        <taxon>Fungi</taxon>
        <taxon>Dikarya</taxon>
        <taxon>Ascomycota</taxon>
        <taxon>Pezizomycotina</taxon>
        <taxon>Pezizomycetes</taxon>
        <taxon>Pezizales</taxon>
        <taxon>Tuberaceae</taxon>
        <taxon>Choiromyces</taxon>
    </lineage>
</organism>
<accession>A0A3N4J1S1</accession>
<dbReference type="OrthoDB" id="8300278at2759"/>
<reference evidence="2 3" key="1">
    <citation type="journal article" date="2018" name="Nat. Ecol. Evol.">
        <title>Pezizomycetes genomes reveal the molecular basis of ectomycorrhizal truffle lifestyle.</title>
        <authorList>
            <person name="Murat C."/>
            <person name="Payen T."/>
            <person name="Noel B."/>
            <person name="Kuo A."/>
            <person name="Morin E."/>
            <person name="Chen J."/>
            <person name="Kohler A."/>
            <person name="Krizsan K."/>
            <person name="Balestrini R."/>
            <person name="Da Silva C."/>
            <person name="Montanini B."/>
            <person name="Hainaut M."/>
            <person name="Levati E."/>
            <person name="Barry K.W."/>
            <person name="Belfiori B."/>
            <person name="Cichocki N."/>
            <person name="Clum A."/>
            <person name="Dockter R.B."/>
            <person name="Fauchery L."/>
            <person name="Guy J."/>
            <person name="Iotti M."/>
            <person name="Le Tacon F."/>
            <person name="Lindquist E.A."/>
            <person name="Lipzen A."/>
            <person name="Malagnac F."/>
            <person name="Mello A."/>
            <person name="Molinier V."/>
            <person name="Miyauchi S."/>
            <person name="Poulain J."/>
            <person name="Riccioni C."/>
            <person name="Rubini A."/>
            <person name="Sitrit Y."/>
            <person name="Splivallo R."/>
            <person name="Traeger S."/>
            <person name="Wang M."/>
            <person name="Zifcakova L."/>
            <person name="Wipf D."/>
            <person name="Zambonelli A."/>
            <person name="Paolocci F."/>
            <person name="Nowrousian M."/>
            <person name="Ottonello S."/>
            <person name="Baldrian P."/>
            <person name="Spatafora J.W."/>
            <person name="Henrissat B."/>
            <person name="Nagy L.G."/>
            <person name="Aury J.M."/>
            <person name="Wincker P."/>
            <person name="Grigoriev I.V."/>
            <person name="Bonfante P."/>
            <person name="Martin F.M."/>
        </authorList>
    </citation>
    <scope>NUCLEOTIDE SEQUENCE [LARGE SCALE GENOMIC DNA]</scope>
    <source>
        <strain evidence="2 3">120613-1</strain>
    </source>
</reference>
<dbReference type="GO" id="GO:0005506">
    <property type="term" value="F:iron ion binding"/>
    <property type="evidence" value="ECO:0007669"/>
    <property type="project" value="InterPro"/>
</dbReference>
<dbReference type="InterPro" id="IPR037165">
    <property type="entry name" value="AldOxase/xan_DH_Mopterin-bd_sf"/>
</dbReference>